<sequence>MVIRPVEREQAREVEAYGEVKRISPSTSGRDLAGGGLHGDHAPGQEKDRPEAGIDRRRRPQCPQRPPVRDR</sequence>
<feature type="region of interest" description="Disordered" evidence="1">
    <location>
        <begin position="17"/>
        <end position="71"/>
    </location>
</feature>
<evidence type="ECO:0000313" key="3">
    <source>
        <dbReference type="Proteomes" id="UP000215027"/>
    </source>
</evidence>
<dbReference type="Proteomes" id="UP000215027">
    <property type="component" value="Chromosome I"/>
</dbReference>
<dbReference type="EMBL" id="LN890655">
    <property type="protein sequence ID" value="CUS03217.2"/>
    <property type="molecule type" value="Genomic_DNA"/>
</dbReference>
<evidence type="ECO:0000313" key="2">
    <source>
        <dbReference type="EMBL" id="CUS03217.2"/>
    </source>
</evidence>
<proteinExistence type="predicted"/>
<dbReference type="AlphaFoldDB" id="A0A170PFI6"/>
<dbReference type="KEGG" id="pbf:CFX0092_A1339"/>
<organism evidence="2 3">
    <name type="scientific">Candidatus Promineifilum breve</name>
    <dbReference type="NCBI Taxonomy" id="1806508"/>
    <lineage>
        <taxon>Bacteria</taxon>
        <taxon>Bacillati</taxon>
        <taxon>Chloroflexota</taxon>
        <taxon>Ardenticatenia</taxon>
        <taxon>Candidatus Promineifilales</taxon>
        <taxon>Candidatus Promineifilaceae</taxon>
        <taxon>Candidatus Promineifilum</taxon>
    </lineage>
</organism>
<feature type="compositionally biased region" description="Basic and acidic residues" evidence="1">
    <location>
        <begin position="38"/>
        <end position="55"/>
    </location>
</feature>
<reference evidence="2" key="1">
    <citation type="submission" date="2016-01" db="EMBL/GenBank/DDBJ databases">
        <authorList>
            <person name="Mcilroy J.S."/>
            <person name="Karst M S."/>
            <person name="Albertsen M."/>
        </authorList>
    </citation>
    <scope>NUCLEOTIDE SEQUENCE</scope>
    <source>
        <strain evidence="2">Cfx-K</strain>
    </source>
</reference>
<accession>A0A170PFI6</accession>
<gene>
    <name evidence="2" type="ORF">CFX0092_A1339</name>
</gene>
<protein>
    <submittedName>
        <fullName evidence="2">Uncharacterized protein</fullName>
    </submittedName>
</protein>
<name>A0A170PFI6_9CHLR</name>
<evidence type="ECO:0000256" key="1">
    <source>
        <dbReference type="SAM" id="MobiDB-lite"/>
    </source>
</evidence>
<keyword evidence="3" id="KW-1185">Reference proteome</keyword>